<keyword evidence="7 13" id="KW-0408">Iron</keyword>
<feature type="domain" description="Dyp-type peroxidase C-terminal" evidence="15">
    <location>
        <begin position="239"/>
        <end position="424"/>
    </location>
</feature>
<keyword evidence="2 13" id="KW-0575">Peroxidase</keyword>
<keyword evidence="3 13" id="KW-0349">Heme</keyword>
<comment type="cofactor">
    <cofactor evidence="13">
        <name>heme b</name>
        <dbReference type="ChEBI" id="CHEBI:60344"/>
    </cofactor>
    <text evidence="13">Binds 1 heme b (iron(II)-protoporphyrin IX) group non-covalently per subunit.</text>
</comment>
<dbReference type="Pfam" id="PF04261">
    <property type="entry name" value="Dyp_perox_N"/>
    <property type="match status" value="1"/>
</dbReference>
<evidence type="ECO:0000256" key="9">
    <source>
        <dbReference type="ARBA" id="ARBA00025737"/>
    </source>
</evidence>
<dbReference type="PROSITE" id="PS51318">
    <property type="entry name" value="TAT"/>
    <property type="match status" value="1"/>
</dbReference>
<dbReference type="GO" id="GO:0004601">
    <property type="term" value="F:peroxidase activity"/>
    <property type="evidence" value="ECO:0007669"/>
    <property type="project" value="UniProtKB-KW"/>
</dbReference>
<dbReference type="GO" id="GO:0005829">
    <property type="term" value="C:cytosol"/>
    <property type="evidence" value="ECO:0007669"/>
    <property type="project" value="TreeGrafter"/>
</dbReference>
<dbReference type="Pfam" id="PF20628">
    <property type="entry name" value="Dyp_perox_C"/>
    <property type="match status" value="1"/>
</dbReference>
<dbReference type="PANTHER" id="PTHR30521">
    <property type="entry name" value="DEFERROCHELATASE/PEROXIDASE"/>
    <property type="match status" value="1"/>
</dbReference>
<name>A0AA46TEG9_9ACTN</name>
<keyword evidence="5" id="KW-0732">Signal</keyword>
<dbReference type="InterPro" id="IPR048327">
    <property type="entry name" value="Dyp_perox_N"/>
</dbReference>
<dbReference type="NCBIfam" id="TIGR01413">
    <property type="entry name" value="Dyp_perox_fam"/>
    <property type="match status" value="1"/>
</dbReference>
<evidence type="ECO:0000313" key="17">
    <source>
        <dbReference type="Proteomes" id="UP001164390"/>
    </source>
</evidence>
<dbReference type="InterPro" id="IPR006311">
    <property type="entry name" value="TAT_signal"/>
</dbReference>
<sequence length="436" mass="46245">MGASDDDREGGAVAPTGIRRRTLFGAAGAGALAVGAGAGYLARGSADAAEHPVADPDAVPVDFAGEHQAGVTTPAQDRLHFAAFDVITDSRDDLVSLLQDWTDAARDMTAGNEVGKFGAVAGPPVVPPEDTGEALGLPASQLTLTIGFGRTLFAKDGKDRFGLADRRPEQLVDLPHFSGDRLEPAICGGDIAIQACANDPQVAVHAIRNLARIAFGRASVRYSQLGFGRTSSTSEAQVTPRNLFGFKDGTANIKLEDTDTVEDFVWARSGDGPTWMDGGTYLVTRKIAMRIETWDRESLEGQQGIIGRAKGSGGPMSGGDEFEPLDFAANSRDGEPMIGEQSHVRLAHPDFNGGAKLLRRGYNFVDGSDQLGRLAAGLFFICYQRDPREQFVRIQNNLAGLTADLMNEYIVHIGSGIFACPPGVGSTGYWGESLFT</sequence>
<dbReference type="EMBL" id="CP094970">
    <property type="protein sequence ID" value="UYM03862.1"/>
    <property type="molecule type" value="Genomic_DNA"/>
</dbReference>
<dbReference type="GO" id="GO:0046872">
    <property type="term" value="F:metal ion binding"/>
    <property type="evidence" value="ECO:0007669"/>
    <property type="project" value="UniProtKB-KW"/>
</dbReference>
<dbReference type="GO" id="GO:0004325">
    <property type="term" value="F:ferrochelatase activity"/>
    <property type="evidence" value="ECO:0007669"/>
    <property type="project" value="UniProtKB-EC"/>
</dbReference>
<dbReference type="InterPro" id="IPR006314">
    <property type="entry name" value="Dyp_peroxidase"/>
</dbReference>
<keyword evidence="4 13" id="KW-0479">Metal-binding</keyword>
<keyword evidence="8 16" id="KW-0456">Lyase</keyword>
<comment type="catalytic activity">
    <reaction evidence="12">
        <text>heme b + 2 H(+) = protoporphyrin IX + Fe(2+)</text>
        <dbReference type="Rhea" id="RHEA:22584"/>
        <dbReference type="ChEBI" id="CHEBI:15378"/>
        <dbReference type="ChEBI" id="CHEBI:29033"/>
        <dbReference type="ChEBI" id="CHEBI:57306"/>
        <dbReference type="ChEBI" id="CHEBI:60344"/>
        <dbReference type="EC" id="4.98.1.1"/>
    </reaction>
    <physiologicalReaction direction="left-to-right" evidence="12">
        <dbReference type="Rhea" id="RHEA:22585"/>
    </physiologicalReaction>
</comment>
<evidence type="ECO:0000256" key="12">
    <source>
        <dbReference type="ARBA" id="ARBA00048856"/>
    </source>
</evidence>
<accession>A0AA46TEG9</accession>
<evidence type="ECO:0000259" key="15">
    <source>
        <dbReference type="Pfam" id="PF20628"/>
    </source>
</evidence>
<keyword evidence="17" id="KW-1185">Reference proteome</keyword>
<dbReference type="InterPro" id="IPR006313">
    <property type="entry name" value="EfeB/EfeN"/>
</dbReference>
<evidence type="ECO:0000313" key="16">
    <source>
        <dbReference type="EMBL" id="UYM03862.1"/>
    </source>
</evidence>
<evidence type="ECO:0000256" key="3">
    <source>
        <dbReference type="ARBA" id="ARBA00022617"/>
    </source>
</evidence>
<dbReference type="SUPFAM" id="SSF54909">
    <property type="entry name" value="Dimeric alpha+beta barrel"/>
    <property type="match status" value="1"/>
</dbReference>
<evidence type="ECO:0000256" key="1">
    <source>
        <dbReference type="ARBA" id="ARBA00004196"/>
    </source>
</evidence>
<evidence type="ECO:0000256" key="7">
    <source>
        <dbReference type="ARBA" id="ARBA00023004"/>
    </source>
</evidence>
<dbReference type="EC" id="1.11.1.-" evidence="13"/>
<dbReference type="NCBIfam" id="TIGR01412">
    <property type="entry name" value="tat_substr_1"/>
    <property type="match status" value="1"/>
</dbReference>
<dbReference type="GO" id="GO:0020037">
    <property type="term" value="F:heme binding"/>
    <property type="evidence" value="ECO:0007669"/>
    <property type="project" value="InterPro"/>
</dbReference>
<evidence type="ECO:0000256" key="10">
    <source>
        <dbReference type="ARBA" id="ARBA00033771"/>
    </source>
</evidence>
<evidence type="ECO:0000256" key="5">
    <source>
        <dbReference type="ARBA" id="ARBA00022729"/>
    </source>
</evidence>
<evidence type="ECO:0000256" key="4">
    <source>
        <dbReference type="ARBA" id="ARBA00022723"/>
    </source>
</evidence>
<dbReference type="PROSITE" id="PS51404">
    <property type="entry name" value="DYP_PEROXIDASE"/>
    <property type="match status" value="1"/>
</dbReference>
<feature type="domain" description="Dyp-type peroxidase N-terminal" evidence="14">
    <location>
        <begin position="68"/>
        <end position="227"/>
    </location>
</feature>
<evidence type="ECO:0000256" key="8">
    <source>
        <dbReference type="ARBA" id="ARBA00023239"/>
    </source>
</evidence>
<dbReference type="RefSeq" id="WP_271632504.1">
    <property type="nucleotide sequence ID" value="NZ_CP094970.1"/>
</dbReference>
<gene>
    <name evidence="16" type="primary">efeB</name>
    <name evidence="16" type="ORF">L0C25_15080</name>
</gene>
<dbReference type="InterPro" id="IPR048328">
    <property type="entry name" value="Dyp_perox_C"/>
</dbReference>
<protein>
    <recommendedName>
        <fullName evidence="10 13">Deferrochelatase</fullName>
        <ecNumber evidence="13">1.11.1.-</ecNumber>
    </recommendedName>
    <alternativeName>
        <fullName evidence="11 13">Peroxidase EfeB</fullName>
    </alternativeName>
</protein>
<evidence type="ECO:0000256" key="6">
    <source>
        <dbReference type="ARBA" id="ARBA00023002"/>
    </source>
</evidence>
<comment type="function">
    <text evidence="13">Involved in the recovery of exogenous heme iron. Extracts iron from heme while preserving the protoporphyrin ring intact.</text>
</comment>
<dbReference type="GO" id="GO:0033212">
    <property type="term" value="P:iron import into cell"/>
    <property type="evidence" value="ECO:0007669"/>
    <property type="project" value="InterPro"/>
</dbReference>
<keyword evidence="6 13" id="KW-0560">Oxidoreductase</keyword>
<dbReference type="PANTHER" id="PTHR30521:SF4">
    <property type="entry name" value="DEFERROCHELATASE"/>
    <property type="match status" value="1"/>
</dbReference>
<evidence type="ECO:0000256" key="13">
    <source>
        <dbReference type="RuleBase" id="RU365017"/>
    </source>
</evidence>
<comment type="similarity">
    <text evidence="9 13">Belongs to the DyP-type peroxidase family.</text>
</comment>
<organism evidence="16 17">
    <name type="scientific">Solicola gregarius</name>
    <dbReference type="NCBI Taxonomy" id="2908642"/>
    <lineage>
        <taxon>Bacteria</taxon>
        <taxon>Bacillati</taxon>
        <taxon>Actinomycetota</taxon>
        <taxon>Actinomycetes</taxon>
        <taxon>Propionibacteriales</taxon>
        <taxon>Nocardioidaceae</taxon>
        <taxon>Solicola</taxon>
    </lineage>
</organism>
<evidence type="ECO:0000259" key="14">
    <source>
        <dbReference type="Pfam" id="PF04261"/>
    </source>
</evidence>
<evidence type="ECO:0000256" key="2">
    <source>
        <dbReference type="ARBA" id="ARBA00022559"/>
    </source>
</evidence>
<dbReference type="InterPro" id="IPR011008">
    <property type="entry name" value="Dimeric_a/b-barrel"/>
</dbReference>
<dbReference type="KEGG" id="sgrg:L0C25_15080"/>
<reference evidence="16" key="1">
    <citation type="submission" date="2022-01" db="EMBL/GenBank/DDBJ databases">
        <title>Nocardioidaceae gen. sp. A5X3R13.</title>
        <authorList>
            <person name="Lopez Marin M.A."/>
            <person name="Uhlik O."/>
        </authorList>
    </citation>
    <scope>NUCLEOTIDE SEQUENCE</scope>
    <source>
        <strain evidence="16">A5X3R13</strain>
    </source>
</reference>
<evidence type="ECO:0000256" key="11">
    <source>
        <dbReference type="ARBA" id="ARBA00033775"/>
    </source>
</evidence>
<dbReference type="AlphaFoldDB" id="A0AA46TEG9"/>
<dbReference type="GO" id="GO:0030313">
    <property type="term" value="C:cell envelope"/>
    <property type="evidence" value="ECO:0007669"/>
    <property type="project" value="UniProtKB-SubCell"/>
</dbReference>
<dbReference type="Proteomes" id="UP001164390">
    <property type="component" value="Chromosome"/>
</dbReference>
<proteinExistence type="inferred from homology"/>
<comment type="subcellular location">
    <subcellularLocation>
        <location evidence="1">Cell envelope</location>
    </subcellularLocation>
</comment>